<keyword evidence="3" id="KW-1185">Reference proteome</keyword>
<gene>
    <name evidence="2" type="ORF">SAMN05216352_101189</name>
</gene>
<evidence type="ECO:0008006" key="4">
    <source>
        <dbReference type="Google" id="ProtNLM"/>
    </source>
</evidence>
<dbReference type="AlphaFoldDB" id="A0A1G8C4E1"/>
<keyword evidence="1" id="KW-1133">Transmembrane helix</keyword>
<evidence type="ECO:0000313" key="3">
    <source>
        <dbReference type="Proteomes" id="UP000199017"/>
    </source>
</evidence>
<keyword evidence="1" id="KW-0472">Membrane</keyword>
<sequence length="64" mass="7105">MTALQNMWFSFFGIFLMFVSAGLTVLSQKLPGIWRVLLLILSFLCLMIAGLIVFAVVVRGPLAE</sequence>
<dbReference type="EMBL" id="FNDU01000001">
    <property type="protein sequence ID" value="SDH40178.1"/>
    <property type="molecule type" value="Genomic_DNA"/>
</dbReference>
<proteinExistence type="predicted"/>
<dbReference type="OrthoDB" id="2476435at2"/>
<organism evidence="2 3">
    <name type="scientific">Alteribacillus bidgolensis</name>
    <dbReference type="NCBI Taxonomy" id="930129"/>
    <lineage>
        <taxon>Bacteria</taxon>
        <taxon>Bacillati</taxon>
        <taxon>Bacillota</taxon>
        <taxon>Bacilli</taxon>
        <taxon>Bacillales</taxon>
        <taxon>Bacillaceae</taxon>
        <taxon>Alteribacillus</taxon>
    </lineage>
</organism>
<dbReference type="STRING" id="930129.SAMN05216352_101189"/>
<name>A0A1G8C4E1_9BACI</name>
<protein>
    <recommendedName>
        <fullName evidence="4">DUF2768 domain-containing protein</fullName>
    </recommendedName>
</protein>
<reference evidence="2 3" key="1">
    <citation type="submission" date="2016-10" db="EMBL/GenBank/DDBJ databases">
        <authorList>
            <person name="de Groot N.N."/>
        </authorList>
    </citation>
    <scope>NUCLEOTIDE SEQUENCE [LARGE SCALE GENOMIC DNA]</scope>
    <source>
        <strain evidence="3">P4B,CCM 7963,CECT 7998,DSM 25260,IBRC-M 10614,KCTC 13821</strain>
    </source>
</reference>
<feature type="transmembrane region" description="Helical" evidence="1">
    <location>
        <begin position="33"/>
        <end position="58"/>
    </location>
</feature>
<dbReference type="InterPro" id="IPR020076">
    <property type="entry name" value="DUF2768"/>
</dbReference>
<evidence type="ECO:0000313" key="2">
    <source>
        <dbReference type="EMBL" id="SDH40178.1"/>
    </source>
</evidence>
<dbReference type="RefSeq" id="WP_091579625.1">
    <property type="nucleotide sequence ID" value="NZ_FNDU01000001.1"/>
</dbReference>
<dbReference type="Pfam" id="PF10966">
    <property type="entry name" value="DUF2768"/>
    <property type="match status" value="1"/>
</dbReference>
<keyword evidence="1" id="KW-0812">Transmembrane</keyword>
<dbReference type="Proteomes" id="UP000199017">
    <property type="component" value="Unassembled WGS sequence"/>
</dbReference>
<evidence type="ECO:0000256" key="1">
    <source>
        <dbReference type="SAM" id="Phobius"/>
    </source>
</evidence>
<accession>A0A1G8C4E1</accession>
<feature type="transmembrane region" description="Helical" evidence="1">
    <location>
        <begin position="6"/>
        <end position="26"/>
    </location>
</feature>